<accession>A0A481YST8</accession>
<sequence length="132" mass="15336">MASYPFDLNKRAYTRLTKLKSIANWKVKKDKSRNNELVIEHWMGRGDIGAGNIGKGYSSGVKITVPQNYEMEKIIAREIYYEPSCDSYIIRDISGNFHRAAFPNAYQNDKYKCQSRGDIDFLLKKCNNLKIW</sequence>
<proteinExistence type="predicted"/>
<dbReference type="EMBL" id="MK500328">
    <property type="protein sequence ID" value="QBK85835.1"/>
    <property type="molecule type" value="Genomic_DNA"/>
</dbReference>
<organism evidence="1">
    <name type="scientific">Marseillevirus LCMAC101</name>
    <dbReference type="NCBI Taxonomy" id="2506602"/>
    <lineage>
        <taxon>Viruses</taxon>
        <taxon>Varidnaviria</taxon>
        <taxon>Bamfordvirae</taxon>
        <taxon>Nucleocytoviricota</taxon>
        <taxon>Megaviricetes</taxon>
        <taxon>Pimascovirales</taxon>
        <taxon>Pimascovirales incertae sedis</taxon>
        <taxon>Marseilleviridae</taxon>
    </lineage>
</organism>
<name>A0A481YST8_9VIRU</name>
<gene>
    <name evidence="1" type="ORF">LCMAC101_04300</name>
</gene>
<evidence type="ECO:0000313" key="1">
    <source>
        <dbReference type="EMBL" id="QBK85835.1"/>
    </source>
</evidence>
<protein>
    <submittedName>
        <fullName evidence="1">Uncharacterized protein</fullName>
    </submittedName>
</protein>
<reference evidence="1" key="1">
    <citation type="journal article" date="2019" name="MBio">
        <title>Virus Genomes from Deep Sea Sediments Expand the Ocean Megavirome and Support Independent Origins of Viral Gigantism.</title>
        <authorList>
            <person name="Backstrom D."/>
            <person name="Yutin N."/>
            <person name="Jorgensen S.L."/>
            <person name="Dharamshi J."/>
            <person name="Homa F."/>
            <person name="Zaremba-Niedwiedzka K."/>
            <person name="Spang A."/>
            <person name="Wolf Y.I."/>
            <person name="Koonin E.V."/>
            <person name="Ettema T.J."/>
        </authorList>
    </citation>
    <scope>NUCLEOTIDE SEQUENCE</scope>
</reference>